<feature type="transmembrane region" description="Helical" evidence="12">
    <location>
        <begin position="654"/>
        <end position="676"/>
    </location>
</feature>
<evidence type="ECO:0000256" key="2">
    <source>
        <dbReference type="ARBA" id="ARBA00006513"/>
    </source>
</evidence>
<proteinExistence type="inferred from homology"/>
<evidence type="ECO:0000256" key="12">
    <source>
        <dbReference type="SAM" id="Phobius"/>
    </source>
</evidence>
<dbReference type="InterPro" id="IPR004878">
    <property type="entry name" value="Otopetrin"/>
</dbReference>
<keyword evidence="4" id="KW-1003">Cell membrane</keyword>
<feature type="transmembrane region" description="Helical" evidence="12">
    <location>
        <begin position="580"/>
        <end position="603"/>
    </location>
</feature>
<feature type="transmembrane region" description="Helical" evidence="12">
    <location>
        <begin position="319"/>
        <end position="341"/>
    </location>
</feature>
<evidence type="ECO:0000256" key="9">
    <source>
        <dbReference type="ARBA" id="ARBA00023136"/>
    </source>
</evidence>
<evidence type="ECO:0008006" key="15">
    <source>
        <dbReference type="Google" id="ProtNLM"/>
    </source>
</evidence>
<feature type="compositionally biased region" description="Polar residues" evidence="11">
    <location>
        <begin position="70"/>
        <end position="90"/>
    </location>
</feature>
<dbReference type="Proteomes" id="UP000594454">
    <property type="component" value="Chromosome 5"/>
</dbReference>
<feature type="transmembrane region" description="Helical" evidence="12">
    <location>
        <begin position="283"/>
        <end position="299"/>
    </location>
</feature>
<feature type="transmembrane region" description="Helical" evidence="12">
    <location>
        <begin position="502"/>
        <end position="522"/>
    </location>
</feature>
<dbReference type="PANTHER" id="PTHR21522:SF30">
    <property type="entry name" value="GH01206P"/>
    <property type="match status" value="1"/>
</dbReference>
<dbReference type="GO" id="GO:0005886">
    <property type="term" value="C:plasma membrane"/>
    <property type="evidence" value="ECO:0007669"/>
    <property type="project" value="UniProtKB-SubCell"/>
</dbReference>
<keyword evidence="3" id="KW-0813">Transport</keyword>
<comment type="subcellular location">
    <subcellularLocation>
        <location evidence="1">Cell membrane</location>
        <topology evidence="1">Multi-pass membrane protein</topology>
    </subcellularLocation>
</comment>
<keyword evidence="6" id="KW-0375">Hydrogen ion transport</keyword>
<reference evidence="13 14" key="1">
    <citation type="submission" date="2020-11" db="EMBL/GenBank/DDBJ databases">
        <authorList>
            <person name="Wallbank WR R."/>
            <person name="Pardo Diaz C."/>
            <person name="Kozak K."/>
            <person name="Martin S."/>
            <person name="Jiggins C."/>
            <person name="Moest M."/>
            <person name="Warren A I."/>
            <person name="Generalovic N T."/>
            <person name="Byers J.R.P. K."/>
            <person name="Montejo-Kovacevich G."/>
            <person name="Yen C E."/>
        </authorList>
    </citation>
    <scope>NUCLEOTIDE SEQUENCE [LARGE SCALE GENOMIC DNA]</scope>
</reference>
<dbReference type="GO" id="GO:0015252">
    <property type="term" value="F:proton channel activity"/>
    <property type="evidence" value="ECO:0007669"/>
    <property type="project" value="InterPro"/>
</dbReference>
<evidence type="ECO:0000256" key="5">
    <source>
        <dbReference type="ARBA" id="ARBA00022692"/>
    </source>
</evidence>
<dbReference type="OrthoDB" id="6429739at2759"/>
<feature type="transmembrane region" description="Helical" evidence="12">
    <location>
        <begin position="353"/>
        <end position="373"/>
    </location>
</feature>
<evidence type="ECO:0000256" key="10">
    <source>
        <dbReference type="ARBA" id="ARBA00023303"/>
    </source>
</evidence>
<evidence type="ECO:0000313" key="14">
    <source>
        <dbReference type="Proteomes" id="UP000594454"/>
    </source>
</evidence>
<evidence type="ECO:0000256" key="6">
    <source>
        <dbReference type="ARBA" id="ARBA00022781"/>
    </source>
</evidence>
<evidence type="ECO:0000256" key="1">
    <source>
        <dbReference type="ARBA" id="ARBA00004651"/>
    </source>
</evidence>
<name>A0A7R8V1G5_HERIL</name>
<keyword evidence="9 12" id="KW-0472">Membrane</keyword>
<keyword evidence="7 12" id="KW-1133">Transmembrane helix</keyword>
<comment type="similarity">
    <text evidence="2">Belongs to the otopetrin family.</text>
</comment>
<evidence type="ECO:0000256" key="8">
    <source>
        <dbReference type="ARBA" id="ARBA00023065"/>
    </source>
</evidence>
<feature type="transmembrane region" description="Helical" evidence="12">
    <location>
        <begin position="688"/>
        <end position="707"/>
    </location>
</feature>
<feature type="transmembrane region" description="Helical" evidence="12">
    <location>
        <begin position="542"/>
        <end position="559"/>
    </location>
</feature>
<evidence type="ECO:0000313" key="13">
    <source>
        <dbReference type="EMBL" id="CAD7090749.1"/>
    </source>
</evidence>
<dbReference type="PANTHER" id="PTHR21522">
    <property type="entry name" value="PROTON CHANNEL OTOP"/>
    <property type="match status" value="1"/>
</dbReference>
<gene>
    <name evidence="13" type="ORF">HERILL_LOCUS13211</name>
</gene>
<keyword evidence="14" id="KW-1185">Reference proteome</keyword>
<feature type="region of interest" description="Disordered" evidence="11">
    <location>
        <begin position="70"/>
        <end position="103"/>
    </location>
</feature>
<evidence type="ECO:0000256" key="7">
    <source>
        <dbReference type="ARBA" id="ARBA00022989"/>
    </source>
</evidence>
<feature type="transmembrane region" description="Helical" evidence="12">
    <location>
        <begin position="615"/>
        <end position="633"/>
    </location>
</feature>
<evidence type="ECO:0000256" key="4">
    <source>
        <dbReference type="ARBA" id="ARBA00022475"/>
    </source>
</evidence>
<feature type="region of interest" description="Disordered" evidence="11">
    <location>
        <begin position="143"/>
        <end position="187"/>
    </location>
</feature>
<feature type="region of interest" description="Disordered" evidence="11">
    <location>
        <begin position="1"/>
        <end position="33"/>
    </location>
</feature>
<sequence>MAAYRKKPKEEVESVADAPTPRRSIPKSSSAKQLFDKSSLSTVIIDNLGHKHSGSSNNNLNAMPISPLVTQTQSASDSDGGHSNATTALVPTNRMPRNESSTSVNVADVELQISRRPSILLHELLSTRRPSAVMATLRAPAYTPNNTRPRIMGSLQEDPDNFSAPSSNGSGPGGPTNQLAVESRRKNRRVGDDALSTALSALYCKVLVLLGVAFPVTELITSKIPTHIYQGFYVFLYIGSLAFVVFVYAVHMKSRALFNILKTFHEKANNIHIKRRTQQLGSFYLRVGAIAFGIGTMVYSGLEFGQFFELSGHPGCDNIFIALTPACRMALAIIQIQFIFLNTTELDIGRHKVVARFGLMHMIATNLCEWLYVLVEETKHEIYHIMHTTTKSMPMIQLATDAHNITGLNASSVPLSISKRSDTGAYVSCQRTNIMGTLVQDSSPFLFPCTIEYSLICAVILYEMWKKVKSIPDIQRSRSNSQKPHVRSAYHFSVDCSGAHKGMFAGILVTVLTIIALIMYFVLQKQEGYSDVAVLEMTICEIIMYSLTILAVIIAMIKIRDLKYLKGNDEHEHSMELDCTLLVLAQTGVYLYSMFSMMGSFYAIWRGDQGGREGLAAEALAMLQASVQTLFILNACKRKCKGAQQQREKPGRELVTFLLIANMSIWFINALVKGHASYRTSHNDFFGTWAWTIIVHVSMPLAIFYRFHSTICLFEVWKATYKAKNHDQGHH</sequence>
<evidence type="ECO:0000256" key="11">
    <source>
        <dbReference type="SAM" id="MobiDB-lite"/>
    </source>
</evidence>
<keyword evidence="5 12" id="KW-0812">Transmembrane</keyword>
<feature type="transmembrane region" description="Helical" evidence="12">
    <location>
        <begin position="194"/>
        <end position="216"/>
    </location>
</feature>
<protein>
    <recommendedName>
        <fullName evidence="15">Otopetrin</fullName>
    </recommendedName>
</protein>
<evidence type="ECO:0000256" key="3">
    <source>
        <dbReference type="ARBA" id="ARBA00022448"/>
    </source>
</evidence>
<dbReference type="AlphaFoldDB" id="A0A7R8V1G5"/>
<keyword evidence="8" id="KW-0406">Ion transport</keyword>
<dbReference type="EMBL" id="LR899013">
    <property type="protein sequence ID" value="CAD7090749.1"/>
    <property type="molecule type" value="Genomic_DNA"/>
</dbReference>
<dbReference type="Pfam" id="PF03189">
    <property type="entry name" value="Otopetrin"/>
    <property type="match status" value="1"/>
</dbReference>
<accession>A0A7R8V1G5</accession>
<feature type="transmembrane region" description="Helical" evidence="12">
    <location>
        <begin position="228"/>
        <end position="250"/>
    </location>
</feature>
<feature type="transmembrane region" description="Helical" evidence="12">
    <location>
        <begin position="445"/>
        <end position="465"/>
    </location>
</feature>
<keyword evidence="10" id="KW-0407">Ion channel</keyword>
<organism evidence="13 14">
    <name type="scientific">Hermetia illucens</name>
    <name type="common">Black soldier fly</name>
    <dbReference type="NCBI Taxonomy" id="343691"/>
    <lineage>
        <taxon>Eukaryota</taxon>
        <taxon>Metazoa</taxon>
        <taxon>Ecdysozoa</taxon>
        <taxon>Arthropoda</taxon>
        <taxon>Hexapoda</taxon>
        <taxon>Insecta</taxon>
        <taxon>Pterygota</taxon>
        <taxon>Neoptera</taxon>
        <taxon>Endopterygota</taxon>
        <taxon>Diptera</taxon>
        <taxon>Brachycera</taxon>
        <taxon>Stratiomyomorpha</taxon>
        <taxon>Stratiomyidae</taxon>
        <taxon>Hermetiinae</taxon>
        <taxon>Hermetia</taxon>
    </lineage>
</organism>